<dbReference type="NCBIfam" id="TIGR02532">
    <property type="entry name" value="IV_pilin_GFxxxE"/>
    <property type="match status" value="1"/>
</dbReference>
<organism evidence="2">
    <name type="scientific">Hydrogenobacter sp</name>
    <dbReference type="NCBI Taxonomy" id="2152829"/>
    <lineage>
        <taxon>Bacteria</taxon>
        <taxon>Pseudomonadati</taxon>
        <taxon>Aquificota</taxon>
        <taxon>Aquificia</taxon>
        <taxon>Aquificales</taxon>
        <taxon>Aquificaceae</taxon>
        <taxon>Hydrogenobacter</taxon>
    </lineage>
</organism>
<keyword evidence="1" id="KW-1133">Transmembrane helix</keyword>
<dbReference type="InterPro" id="IPR012902">
    <property type="entry name" value="N_methyl_site"/>
</dbReference>
<dbReference type="SUPFAM" id="SSF54523">
    <property type="entry name" value="Pili subunits"/>
    <property type="match status" value="1"/>
</dbReference>
<dbReference type="EMBL" id="DSFP01000031">
    <property type="protein sequence ID" value="HEW45687.1"/>
    <property type="molecule type" value="Genomic_DNA"/>
</dbReference>
<keyword evidence="1" id="KW-0472">Membrane</keyword>
<dbReference type="PROSITE" id="PS00409">
    <property type="entry name" value="PROKAR_NTER_METHYL"/>
    <property type="match status" value="1"/>
</dbReference>
<reference evidence="2" key="1">
    <citation type="journal article" date="2020" name="mSystems">
        <title>Genome- and Community-Level Interaction Insights into Carbon Utilization and Element Cycling Functions of Hydrothermarchaeota in Hydrothermal Sediment.</title>
        <authorList>
            <person name="Zhou Z."/>
            <person name="Liu Y."/>
            <person name="Xu W."/>
            <person name="Pan J."/>
            <person name="Luo Z.H."/>
            <person name="Li M."/>
        </authorList>
    </citation>
    <scope>NUCLEOTIDE SEQUENCE [LARGE SCALE GENOMIC DNA]</scope>
    <source>
        <strain evidence="2">SpSt-132</strain>
    </source>
</reference>
<feature type="transmembrane region" description="Helical" evidence="1">
    <location>
        <begin position="7"/>
        <end position="29"/>
    </location>
</feature>
<name>A0A7C2ZHP6_9AQUI</name>
<keyword evidence="1" id="KW-0812">Transmembrane</keyword>
<proteinExistence type="predicted"/>
<dbReference type="InterPro" id="IPR045584">
    <property type="entry name" value="Pilin-like"/>
</dbReference>
<gene>
    <name evidence="2" type="ORF">ENO47_03330</name>
</gene>
<dbReference type="Gene3D" id="3.30.700.10">
    <property type="entry name" value="Glycoprotein, Type 4 Pilin"/>
    <property type="match status" value="1"/>
</dbReference>
<comment type="caution">
    <text evidence="2">The sequence shown here is derived from an EMBL/GenBank/DDBJ whole genome shotgun (WGS) entry which is preliminary data.</text>
</comment>
<evidence type="ECO:0000256" key="1">
    <source>
        <dbReference type="SAM" id="Phobius"/>
    </source>
</evidence>
<protein>
    <submittedName>
        <fullName evidence="2">Prepilin-type N-terminal cleavage/methylation domain-containing protein</fullName>
    </submittedName>
</protein>
<dbReference type="Pfam" id="PF07963">
    <property type="entry name" value="N_methyl"/>
    <property type="match status" value="1"/>
</dbReference>
<evidence type="ECO:0000313" key="2">
    <source>
        <dbReference type="EMBL" id="HEW45687.1"/>
    </source>
</evidence>
<accession>A0A7C2ZHP6</accession>
<dbReference type="AlphaFoldDB" id="A0A7C2ZHP6"/>
<sequence>MRRGFSLIELLVVIAILAVLASIAIPSYLNYRTKAMVTSYALPLARACMNDIASYCSVEAKDETYNNPIGDSRFPNCRENNQVAGGNVKISVSVVPSCNSSGMLSQGVIVAYIEGSDSYRAYCTVDVRPFRCYIE</sequence>